<proteinExistence type="predicted"/>
<dbReference type="Proteomes" id="UP001056336">
    <property type="component" value="Chromosome"/>
</dbReference>
<name>A0ABY4QX28_9ACTN</name>
<evidence type="ECO:0000313" key="1">
    <source>
        <dbReference type="EMBL" id="UQX88075.1"/>
    </source>
</evidence>
<organism evidence="1 2">
    <name type="scientific">Jatrophihabitans telluris</name>
    <dbReference type="NCBI Taxonomy" id="2038343"/>
    <lineage>
        <taxon>Bacteria</taxon>
        <taxon>Bacillati</taxon>
        <taxon>Actinomycetota</taxon>
        <taxon>Actinomycetes</taxon>
        <taxon>Jatrophihabitantales</taxon>
        <taxon>Jatrophihabitantaceae</taxon>
        <taxon>Jatrophihabitans</taxon>
    </lineage>
</organism>
<evidence type="ECO:0000313" key="2">
    <source>
        <dbReference type="Proteomes" id="UP001056336"/>
    </source>
</evidence>
<reference evidence="1" key="2">
    <citation type="submission" date="2022-05" db="EMBL/GenBank/DDBJ databases">
        <authorList>
            <person name="Kim J.-S."/>
            <person name="Lee K."/>
            <person name="Suh M."/>
            <person name="Eom M."/>
            <person name="Kim J.-S."/>
            <person name="Kim D.-S."/>
            <person name="Ko S.-H."/>
            <person name="Shin Y."/>
            <person name="Lee J.-S."/>
        </authorList>
    </citation>
    <scope>NUCLEOTIDE SEQUENCE</scope>
    <source>
        <strain evidence="1">N237</strain>
    </source>
</reference>
<protein>
    <submittedName>
        <fullName evidence="1">Antitoxin</fullName>
    </submittedName>
</protein>
<gene>
    <name evidence="1" type="ORF">M6D93_17535</name>
</gene>
<dbReference type="Pfam" id="PF14013">
    <property type="entry name" value="MT0933_antitox"/>
    <property type="match status" value="1"/>
</dbReference>
<reference evidence="1" key="1">
    <citation type="journal article" date="2018" name="Int. J. Syst. Evol. Microbiol.">
        <title>Jatrophihabitans telluris sp. nov., isolated from sediment soil of lava forest wetlands and the emended description of the genus Jatrophihabitans.</title>
        <authorList>
            <person name="Lee K.C."/>
            <person name="Suh M.K."/>
            <person name="Eom M.K."/>
            <person name="Kim K.K."/>
            <person name="Kim J.S."/>
            <person name="Kim D.S."/>
            <person name="Ko S.H."/>
            <person name="Shin Y.K."/>
            <person name="Lee J.S."/>
        </authorList>
    </citation>
    <scope>NUCLEOTIDE SEQUENCE</scope>
    <source>
        <strain evidence="1">N237</strain>
    </source>
</reference>
<sequence>MDFDGLKDKALGFVHDNKDKVEDGVEKAADFIQDKVDNDKVDAGVEKAKNVVTDNLDKL</sequence>
<dbReference type="EMBL" id="CP097332">
    <property type="protein sequence ID" value="UQX88075.1"/>
    <property type="molecule type" value="Genomic_DNA"/>
</dbReference>
<accession>A0ABY4QX28</accession>
<dbReference type="InterPro" id="IPR028037">
    <property type="entry name" value="Antitoxin_Rv0909/MT0933"/>
</dbReference>
<dbReference type="RefSeq" id="WP_249771220.1">
    <property type="nucleotide sequence ID" value="NZ_CP097332.1"/>
</dbReference>
<keyword evidence="2" id="KW-1185">Reference proteome</keyword>